<dbReference type="AlphaFoldDB" id="A0A1J5QG71"/>
<reference evidence="2" key="1">
    <citation type="submission" date="2016-10" db="EMBL/GenBank/DDBJ databases">
        <title>Sequence of Gallionella enrichment culture.</title>
        <authorList>
            <person name="Poehlein A."/>
            <person name="Muehling M."/>
            <person name="Daniel R."/>
        </authorList>
    </citation>
    <scope>NUCLEOTIDE SEQUENCE</scope>
</reference>
<gene>
    <name evidence="2" type="ORF">GALL_356630</name>
</gene>
<name>A0A1J5QG71_9ZZZZ</name>
<protein>
    <submittedName>
        <fullName evidence="2">Uncharacterized protein</fullName>
    </submittedName>
</protein>
<evidence type="ECO:0000256" key="1">
    <source>
        <dbReference type="SAM" id="MobiDB-lite"/>
    </source>
</evidence>
<organism evidence="2">
    <name type="scientific">mine drainage metagenome</name>
    <dbReference type="NCBI Taxonomy" id="410659"/>
    <lineage>
        <taxon>unclassified sequences</taxon>
        <taxon>metagenomes</taxon>
        <taxon>ecological metagenomes</taxon>
    </lineage>
</organism>
<sequence>MVELQRRLRRGLEGQCRRRQQLQRGAGGAVVELLDLAAPAVAMPAAGGAQLQLQRQRAVVGAERAACPQCDALRRGAAVDAQRRGVERDAVARRWGPCELRALNLAVELQGSAQPSVHTQRRAGHRQAGVAAAPVQGIQVQRELAAESRERVGRAPRCRARVELQHAVGVEPRDAQRLPAQRVQLQLQRRARRLHTTAELAVPVHAAGGPRVELAQIGGVDRPAQPVGGGAEGAEHAHAVVADGQRGVDVAQSCAVGQQRDVPGQRSASPAAATQQRQRHARAALGERAVGVQARPDARARPTAEARRVDIVQLRVQGERPGRAEFEAPVGVQRGIRRAHVETRQRDRVAVARGVRADRPARLLELQLEPLAQPVELYAQRPAQARRPQTRV</sequence>
<feature type="region of interest" description="Disordered" evidence="1">
    <location>
        <begin position="257"/>
        <end position="282"/>
    </location>
</feature>
<dbReference type="EMBL" id="MLJW01000792">
    <property type="protein sequence ID" value="OIQ82545.1"/>
    <property type="molecule type" value="Genomic_DNA"/>
</dbReference>
<comment type="caution">
    <text evidence="2">The sequence shown here is derived from an EMBL/GenBank/DDBJ whole genome shotgun (WGS) entry which is preliminary data.</text>
</comment>
<accession>A0A1J5QG71</accession>
<evidence type="ECO:0000313" key="2">
    <source>
        <dbReference type="EMBL" id="OIQ82545.1"/>
    </source>
</evidence>
<proteinExistence type="predicted"/>